<evidence type="ECO:0000256" key="13">
    <source>
        <dbReference type="ARBA" id="ARBA00048778"/>
    </source>
</evidence>
<dbReference type="InterPro" id="IPR050747">
    <property type="entry name" value="Mitochondrial_chaperone_BCS1"/>
</dbReference>
<protein>
    <recommendedName>
        <fullName evidence="3">Mitochondrial chaperone BCS1</fullName>
    </recommendedName>
    <alternativeName>
        <fullName evidence="12">BCS1-like protein</fullName>
    </alternativeName>
</protein>
<dbReference type="FunFam" id="3.40.50.300:FF:000768">
    <property type="entry name" value="Probable mitochondrial chaperone bcs1"/>
    <property type="match status" value="1"/>
</dbReference>
<dbReference type="InterPro" id="IPR014851">
    <property type="entry name" value="BCS1_N"/>
</dbReference>
<evidence type="ECO:0000256" key="11">
    <source>
        <dbReference type="ARBA" id="ARBA00023136"/>
    </source>
</evidence>
<evidence type="ECO:0000256" key="9">
    <source>
        <dbReference type="ARBA" id="ARBA00022989"/>
    </source>
</evidence>
<keyword evidence="9 15" id="KW-1133">Transmembrane helix</keyword>
<evidence type="ECO:0000313" key="18">
    <source>
        <dbReference type="EMBL" id="KAL2745758.1"/>
    </source>
</evidence>
<keyword evidence="8 14" id="KW-0067">ATP-binding</keyword>
<comment type="caution">
    <text evidence="18">The sequence shown here is derived from an EMBL/GenBank/DDBJ whole genome shotgun (WGS) entry which is preliminary data.</text>
</comment>
<dbReference type="InterPro" id="IPR027417">
    <property type="entry name" value="P-loop_NTPase"/>
</dbReference>
<organism evidence="18 19">
    <name type="scientific">Vespula maculifrons</name>
    <name type="common">Eastern yellow jacket</name>
    <name type="synonym">Wasp</name>
    <dbReference type="NCBI Taxonomy" id="7453"/>
    <lineage>
        <taxon>Eukaryota</taxon>
        <taxon>Metazoa</taxon>
        <taxon>Ecdysozoa</taxon>
        <taxon>Arthropoda</taxon>
        <taxon>Hexapoda</taxon>
        <taxon>Insecta</taxon>
        <taxon>Pterygota</taxon>
        <taxon>Neoptera</taxon>
        <taxon>Endopterygota</taxon>
        <taxon>Hymenoptera</taxon>
        <taxon>Apocrita</taxon>
        <taxon>Aculeata</taxon>
        <taxon>Vespoidea</taxon>
        <taxon>Vespidae</taxon>
        <taxon>Vespinae</taxon>
        <taxon>Vespula</taxon>
    </lineage>
</organism>
<dbReference type="Pfam" id="PF08740">
    <property type="entry name" value="BCS1_N"/>
    <property type="match status" value="1"/>
</dbReference>
<dbReference type="Pfam" id="PF25426">
    <property type="entry name" value="AAA_lid_BCS1"/>
    <property type="match status" value="1"/>
</dbReference>
<gene>
    <name evidence="18" type="ORF">V1477_006149</name>
</gene>
<dbReference type="CDD" id="cd19510">
    <property type="entry name" value="RecA-like_BCS1"/>
    <property type="match status" value="1"/>
</dbReference>
<dbReference type="SUPFAM" id="SSF52540">
    <property type="entry name" value="P-loop containing nucleoside triphosphate hydrolases"/>
    <property type="match status" value="1"/>
</dbReference>
<comment type="catalytic activity">
    <reaction evidence="13">
        <text>ATP + H2O = ADP + phosphate + H(+)</text>
        <dbReference type="Rhea" id="RHEA:13065"/>
        <dbReference type="ChEBI" id="CHEBI:15377"/>
        <dbReference type="ChEBI" id="CHEBI:15378"/>
        <dbReference type="ChEBI" id="CHEBI:30616"/>
        <dbReference type="ChEBI" id="CHEBI:43474"/>
        <dbReference type="ChEBI" id="CHEBI:456216"/>
    </reaction>
    <physiologicalReaction direction="left-to-right" evidence="13">
        <dbReference type="Rhea" id="RHEA:13066"/>
    </physiologicalReaction>
</comment>
<dbReference type="Pfam" id="PF00004">
    <property type="entry name" value="AAA"/>
    <property type="match status" value="1"/>
</dbReference>
<feature type="domain" description="AAA+ ATPase" evidence="16">
    <location>
        <begin position="223"/>
        <end position="358"/>
    </location>
</feature>
<evidence type="ECO:0000256" key="10">
    <source>
        <dbReference type="ARBA" id="ARBA00023128"/>
    </source>
</evidence>
<comment type="subcellular location">
    <subcellularLocation>
        <location evidence="1">Mitochondrion inner membrane</location>
        <topology evidence="1">Single-pass membrane protein</topology>
    </subcellularLocation>
</comment>
<dbReference type="EMBL" id="JAYRBN010000041">
    <property type="protein sequence ID" value="KAL2745758.1"/>
    <property type="molecule type" value="Genomic_DNA"/>
</dbReference>
<dbReference type="GO" id="GO:0016787">
    <property type="term" value="F:hydrolase activity"/>
    <property type="evidence" value="ECO:0007669"/>
    <property type="project" value="UniProtKB-KW"/>
</dbReference>
<keyword evidence="7" id="KW-0378">Hydrolase</keyword>
<evidence type="ECO:0000256" key="1">
    <source>
        <dbReference type="ARBA" id="ARBA00004434"/>
    </source>
</evidence>
<dbReference type="InterPro" id="IPR003593">
    <property type="entry name" value="AAA+_ATPase"/>
</dbReference>
<evidence type="ECO:0000256" key="5">
    <source>
        <dbReference type="ARBA" id="ARBA00022741"/>
    </source>
</evidence>
<dbReference type="InterPro" id="IPR003960">
    <property type="entry name" value="ATPase_AAA_CS"/>
</dbReference>
<dbReference type="GO" id="GO:0034551">
    <property type="term" value="P:mitochondrial respiratory chain complex III assembly"/>
    <property type="evidence" value="ECO:0007669"/>
    <property type="project" value="UniProtKB-ARBA"/>
</dbReference>
<evidence type="ECO:0000259" key="17">
    <source>
        <dbReference type="SMART" id="SM01024"/>
    </source>
</evidence>
<keyword evidence="5 14" id="KW-0547">Nucleotide-binding</keyword>
<reference evidence="18 19" key="1">
    <citation type="journal article" date="2024" name="Ann. Entomol. Soc. Am.">
        <title>Genomic analyses of the southern and eastern yellowjacket wasps (Hymenoptera: Vespidae) reveal evolutionary signatures of social life.</title>
        <authorList>
            <person name="Catto M.A."/>
            <person name="Caine P.B."/>
            <person name="Orr S.E."/>
            <person name="Hunt B.G."/>
            <person name="Goodisman M.A.D."/>
        </authorList>
    </citation>
    <scope>NUCLEOTIDE SEQUENCE [LARGE SCALE GENOMIC DNA]</scope>
    <source>
        <strain evidence="18">232</strain>
        <tissue evidence="18">Head and thorax</tissue>
    </source>
</reference>
<feature type="transmembrane region" description="Helical" evidence="15">
    <location>
        <begin position="15"/>
        <end position="32"/>
    </location>
</feature>
<dbReference type="SMART" id="SM00382">
    <property type="entry name" value="AAA"/>
    <property type="match status" value="1"/>
</dbReference>
<evidence type="ECO:0000256" key="6">
    <source>
        <dbReference type="ARBA" id="ARBA00022792"/>
    </source>
</evidence>
<keyword evidence="11 15" id="KW-0472">Membrane</keyword>
<evidence type="ECO:0000256" key="12">
    <source>
        <dbReference type="ARBA" id="ARBA00032816"/>
    </source>
</evidence>
<name>A0ABD2CNL1_VESMC</name>
<keyword evidence="10" id="KW-0496">Mitochondrion</keyword>
<dbReference type="PROSITE" id="PS00674">
    <property type="entry name" value="AAA"/>
    <property type="match status" value="1"/>
</dbReference>
<accession>A0ABD2CNL1</accession>
<evidence type="ECO:0000256" key="3">
    <source>
        <dbReference type="ARBA" id="ARBA00016942"/>
    </source>
</evidence>
<sequence>MTIVDYIHTLSENPYFGAGFGLFGVGAGAAILRKGMQAGMIFFRRHYMITLEVPCRDKSYQWLLQWITHKGARKTQHLSVETSFEQKETGQIKTKYEFIPSIGTHFFNYQGNWIRVERTREQQTLDLHMGVPWETVQLTAFGRDKSLYFNILEEARQMALKEHEGKTIMYVAMGSEWRQFGHPKKKRPLKSVVLDAGVSERILNDCKDFIDTPSWYSDRGIPYRRGYLLYGPPGCGKSSFITALAGELERGICVLNLSERGLTDDRLNHLLAVAPQQTIILLEDIDAAFVSREESKEVKAAYDGLNRVTFSGLLNCLDGVASTEARILFMTTNYLERLDPALVRPGRVDVKEYIGWCSCTQVEQMFLRFYKSPENVTRDMAKQFANEVMAQKKNVSPAQIQGFFMFHKNDPEKVIKNITGIWEVS</sequence>
<dbReference type="PANTHER" id="PTHR23070">
    <property type="entry name" value="BCS1 AAA-TYPE ATPASE"/>
    <property type="match status" value="1"/>
</dbReference>
<dbReference type="GO" id="GO:0005743">
    <property type="term" value="C:mitochondrial inner membrane"/>
    <property type="evidence" value="ECO:0007669"/>
    <property type="project" value="UniProtKB-SubCell"/>
</dbReference>
<dbReference type="InterPro" id="IPR003959">
    <property type="entry name" value="ATPase_AAA_core"/>
</dbReference>
<evidence type="ECO:0000256" key="14">
    <source>
        <dbReference type="RuleBase" id="RU003651"/>
    </source>
</evidence>
<dbReference type="SMART" id="SM01024">
    <property type="entry name" value="BCS1_N"/>
    <property type="match status" value="1"/>
</dbReference>
<keyword evidence="4 15" id="KW-0812">Transmembrane</keyword>
<evidence type="ECO:0000256" key="7">
    <source>
        <dbReference type="ARBA" id="ARBA00022801"/>
    </source>
</evidence>
<evidence type="ECO:0000256" key="15">
    <source>
        <dbReference type="SAM" id="Phobius"/>
    </source>
</evidence>
<dbReference type="GO" id="GO:0005524">
    <property type="term" value="F:ATP binding"/>
    <property type="evidence" value="ECO:0007669"/>
    <property type="project" value="UniProtKB-KW"/>
</dbReference>
<comment type="similarity">
    <text evidence="2">Belongs to the AAA ATPase family. BCS1 subfamily.</text>
</comment>
<dbReference type="AlphaFoldDB" id="A0ABD2CNL1"/>
<feature type="domain" description="BCS1 N-terminal" evidence="17">
    <location>
        <begin position="23"/>
        <end position="192"/>
    </location>
</feature>
<proteinExistence type="inferred from homology"/>
<dbReference type="Proteomes" id="UP001607303">
    <property type="component" value="Unassembled WGS sequence"/>
</dbReference>
<keyword evidence="19" id="KW-1185">Reference proteome</keyword>
<keyword evidence="6" id="KW-0999">Mitochondrion inner membrane</keyword>
<evidence type="ECO:0000259" key="16">
    <source>
        <dbReference type="SMART" id="SM00382"/>
    </source>
</evidence>
<evidence type="ECO:0000313" key="19">
    <source>
        <dbReference type="Proteomes" id="UP001607303"/>
    </source>
</evidence>
<evidence type="ECO:0000256" key="2">
    <source>
        <dbReference type="ARBA" id="ARBA00007448"/>
    </source>
</evidence>
<evidence type="ECO:0000256" key="4">
    <source>
        <dbReference type="ARBA" id="ARBA00022692"/>
    </source>
</evidence>
<dbReference type="InterPro" id="IPR057495">
    <property type="entry name" value="AAA_lid_BCS1"/>
</dbReference>
<evidence type="ECO:0000256" key="8">
    <source>
        <dbReference type="ARBA" id="ARBA00022840"/>
    </source>
</evidence>
<dbReference type="Gene3D" id="3.40.50.300">
    <property type="entry name" value="P-loop containing nucleotide triphosphate hydrolases"/>
    <property type="match status" value="1"/>
</dbReference>